<evidence type="ECO:0000256" key="1">
    <source>
        <dbReference type="ARBA" id="ARBA00022679"/>
    </source>
</evidence>
<dbReference type="PANTHER" id="PTHR28629">
    <property type="entry name" value="TRIOKINASE/FMN CYCLASE"/>
    <property type="match status" value="1"/>
</dbReference>
<proteinExistence type="predicted"/>
<dbReference type="EC" id="2.7.1.121" evidence="4"/>
<keyword evidence="1 4" id="KW-0808">Transferase</keyword>
<evidence type="ECO:0000313" key="5">
    <source>
        <dbReference type="Proteomes" id="UP001597280"/>
    </source>
</evidence>
<dbReference type="SUPFAM" id="SSF101473">
    <property type="entry name" value="DhaL-like"/>
    <property type="match status" value="1"/>
</dbReference>
<gene>
    <name evidence="4" type="primary">dhaL</name>
    <name evidence="4" type="ORF">ACFSDA_06455</name>
</gene>
<sequence length="214" mass="21221">MTTTALTTTELEDWLRRAAALLTDHAAELTELDAAIGDADHGSNMSRGFRAVVEALDAGDFADPAALLKKTGMTLVSTVGGASGPLYGTLFLRLAGATGGAASLDAAALGEALAAGVQGVADRGKAAPGEKTMLDAWTPALEAFRGAGDDLAAAVAAGAAAAAQGRDDTAPMTATKGRASYLGERSVGHVDPGAASTVLLWQALADAVSGEAGR</sequence>
<dbReference type="SMART" id="SM01120">
    <property type="entry name" value="Dak2"/>
    <property type="match status" value="1"/>
</dbReference>
<name>A0ABW4PV81_9MICO</name>
<protein>
    <submittedName>
        <fullName evidence="4">Dihydroxyacetone kinase subunit DhaL</fullName>
        <ecNumber evidence="4">2.7.1.121</ecNumber>
    </submittedName>
</protein>
<dbReference type="Pfam" id="PF02734">
    <property type="entry name" value="Dak2"/>
    <property type="match status" value="1"/>
</dbReference>
<evidence type="ECO:0000256" key="2">
    <source>
        <dbReference type="ARBA" id="ARBA00022777"/>
    </source>
</evidence>
<dbReference type="InterPro" id="IPR004007">
    <property type="entry name" value="DhaL_dom"/>
</dbReference>
<dbReference type="GO" id="GO:0047324">
    <property type="term" value="F:phosphoenolpyruvate-glycerone phosphotransferase activity"/>
    <property type="evidence" value="ECO:0007669"/>
    <property type="project" value="UniProtKB-EC"/>
</dbReference>
<comment type="caution">
    <text evidence="4">The sequence shown here is derived from an EMBL/GenBank/DDBJ whole genome shotgun (WGS) entry which is preliminary data.</text>
</comment>
<dbReference type="InterPro" id="IPR050861">
    <property type="entry name" value="Dihydroxyacetone_Kinase"/>
</dbReference>
<keyword evidence="2 4" id="KW-0418">Kinase</keyword>
<dbReference type="NCBIfam" id="TIGR02365">
    <property type="entry name" value="dha_L_ycgS"/>
    <property type="match status" value="1"/>
</dbReference>
<dbReference type="RefSeq" id="WP_137769541.1">
    <property type="nucleotide sequence ID" value="NZ_BAAAIS010000002.1"/>
</dbReference>
<dbReference type="PROSITE" id="PS51480">
    <property type="entry name" value="DHAL"/>
    <property type="match status" value="1"/>
</dbReference>
<dbReference type="Gene3D" id="1.25.40.340">
    <property type="match status" value="1"/>
</dbReference>
<accession>A0ABW4PV81</accession>
<reference evidence="5" key="1">
    <citation type="journal article" date="2019" name="Int. J. Syst. Evol. Microbiol.">
        <title>The Global Catalogue of Microorganisms (GCM) 10K type strain sequencing project: providing services to taxonomists for standard genome sequencing and annotation.</title>
        <authorList>
            <consortium name="The Broad Institute Genomics Platform"/>
            <consortium name="The Broad Institute Genome Sequencing Center for Infectious Disease"/>
            <person name="Wu L."/>
            <person name="Ma J."/>
        </authorList>
    </citation>
    <scope>NUCLEOTIDE SEQUENCE [LARGE SCALE GENOMIC DNA]</scope>
    <source>
        <strain evidence="5">JCM 11650</strain>
    </source>
</reference>
<evidence type="ECO:0000259" key="3">
    <source>
        <dbReference type="PROSITE" id="PS51480"/>
    </source>
</evidence>
<dbReference type="Proteomes" id="UP001597280">
    <property type="component" value="Unassembled WGS sequence"/>
</dbReference>
<dbReference type="EMBL" id="JBHUFL010000002">
    <property type="protein sequence ID" value="MFD1834717.1"/>
    <property type="molecule type" value="Genomic_DNA"/>
</dbReference>
<keyword evidence="5" id="KW-1185">Reference proteome</keyword>
<organism evidence="4 5">
    <name type="scientific">Brachybacterium rhamnosum</name>
    <dbReference type="NCBI Taxonomy" id="173361"/>
    <lineage>
        <taxon>Bacteria</taxon>
        <taxon>Bacillati</taxon>
        <taxon>Actinomycetota</taxon>
        <taxon>Actinomycetes</taxon>
        <taxon>Micrococcales</taxon>
        <taxon>Dermabacteraceae</taxon>
        <taxon>Brachybacterium</taxon>
    </lineage>
</organism>
<feature type="domain" description="DhaL" evidence="3">
    <location>
        <begin position="9"/>
        <end position="206"/>
    </location>
</feature>
<dbReference type="InterPro" id="IPR036117">
    <property type="entry name" value="DhaL_dom_sf"/>
</dbReference>
<dbReference type="InterPro" id="IPR012737">
    <property type="entry name" value="DhaK_L_YcgS"/>
</dbReference>
<evidence type="ECO:0000313" key="4">
    <source>
        <dbReference type="EMBL" id="MFD1834717.1"/>
    </source>
</evidence>
<dbReference type="PANTHER" id="PTHR28629:SF4">
    <property type="entry name" value="TRIOKINASE_FMN CYCLASE"/>
    <property type="match status" value="1"/>
</dbReference>